<evidence type="ECO:0000256" key="1">
    <source>
        <dbReference type="ARBA" id="ARBA00023015"/>
    </source>
</evidence>
<organism evidence="6 7">
    <name type="scientific">Nocardia sputorum</name>
    <dbReference type="NCBI Taxonomy" id="2984338"/>
    <lineage>
        <taxon>Bacteria</taxon>
        <taxon>Bacillati</taxon>
        <taxon>Actinomycetota</taxon>
        <taxon>Actinomycetes</taxon>
        <taxon>Mycobacteriales</taxon>
        <taxon>Nocardiaceae</taxon>
        <taxon>Nocardia</taxon>
    </lineage>
</organism>
<proteinExistence type="predicted"/>
<dbReference type="SUPFAM" id="SSF46689">
    <property type="entry name" value="Homeodomain-like"/>
    <property type="match status" value="1"/>
</dbReference>
<keyword evidence="1" id="KW-0805">Transcription regulation</keyword>
<feature type="DNA-binding region" description="H-T-H motif" evidence="4">
    <location>
        <begin position="29"/>
        <end position="48"/>
    </location>
</feature>
<keyword evidence="2 4" id="KW-0238">DNA-binding</keyword>
<keyword evidence="3" id="KW-0804">Transcription</keyword>
<dbReference type="InterPro" id="IPR009057">
    <property type="entry name" value="Homeodomain-like_sf"/>
</dbReference>
<protein>
    <recommendedName>
        <fullName evidence="5">HTH tetR-type domain-containing protein</fullName>
    </recommendedName>
</protein>
<dbReference type="InterPro" id="IPR004111">
    <property type="entry name" value="Repressor_TetR_C"/>
</dbReference>
<gene>
    <name evidence="6" type="ORF">IFM12276_66730</name>
</gene>
<dbReference type="Gene3D" id="1.10.357.10">
    <property type="entry name" value="Tetracycline Repressor, domain 2"/>
    <property type="match status" value="1"/>
</dbReference>
<feature type="domain" description="HTH tetR-type" evidence="5">
    <location>
        <begin position="6"/>
        <end position="66"/>
    </location>
</feature>
<dbReference type="InterPro" id="IPR036271">
    <property type="entry name" value="Tet_transcr_reg_TetR-rel_C_sf"/>
</dbReference>
<evidence type="ECO:0000256" key="3">
    <source>
        <dbReference type="ARBA" id="ARBA00023163"/>
    </source>
</evidence>
<reference evidence="6 7" key="1">
    <citation type="submission" date="2022-11" db="EMBL/GenBank/DDBJ databases">
        <title>Genome Sequencing of Nocardia sp. ON39_IFM12276 and assembly.</title>
        <authorList>
            <person name="Shimojima M."/>
            <person name="Toyokawa M."/>
            <person name="Uesaka K."/>
        </authorList>
    </citation>
    <scope>NUCLEOTIDE SEQUENCE [LARGE SCALE GENOMIC DNA]</scope>
    <source>
        <strain evidence="6 7">IFM 12276</strain>
    </source>
</reference>
<dbReference type="InterPro" id="IPR050109">
    <property type="entry name" value="HTH-type_TetR-like_transc_reg"/>
</dbReference>
<evidence type="ECO:0000313" key="6">
    <source>
        <dbReference type="EMBL" id="BDU03645.1"/>
    </source>
</evidence>
<dbReference type="PANTHER" id="PTHR30055">
    <property type="entry name" value="HTH-TYPE TRANSCRIPTIONAL REGULATOR RUTR"/>
    <property type="match status" value="1"/>
</dbReference>
<evidence type="ECO:0000313" key="7">
    <source>
        <dbReference type="Proteomes" id="UP001317870"/>
    </source>
</evidence>
<dbReference type="InterPro" id="IPR001647">
    <property type="entry name" value="HTH_TetR"/>
</dbReference>
<dbReference type="PANTHER" id="PTHR30055:SF151">
    <property type="entry name" value="TRANSCRIPTIONAL REGULATORY PROTEIN"/>
    <property type="match status" value="1"/>
</dbReference>
<dbReference type="Pfam" id="PF02909">
    <property type="entry name" value="TetR_C_1"/>
    <property type="match status" value="1"/>
</dbReference>
<dbReference type="Pfam" id="PF00440">
    <property type="entry name" value="TetR_N"/>
    <property type="match status" value="1"/>
</dbReference>
<evidence type="ECO:0000259" key="5">
    <source>
        <dbReference type="PROSITE" id="PS50977"/>
    </source>
</evidence>
<name>A0ABM8D859_9NOCA</name>
<dbReference type="PROSITE" id="PS50977">
    <property type="entry name" value="HTH_TETR_2"/>
    <property type="match status" value="1"/>
</dbReference>
<accession>A0ABM8D859</accession>
<dbReference type="EMBL" id="AP026978">
    <property type="protein sequence ID" value="BDU03645.1"/>
    <property type="molecule type" value="Genomic_DNA"/>
</dbReference>
<evidence type="ECO:0000256" key="2">
    <source>
        <dbReference type="ARBA" id="ARBA00023125"/>
    </source>
</evidence>
<sequence length="210" mass="22406">MPAPKKFTTDQLQIAALALVDEQGLAGLTMRNLAAALGTGAMTIYNYVDGKEGLERLVTGAVLAEARWTVEPSGDWADETRAVAEGMWRAIRSHPHAIPLLLTRRTLDLPTLVTAEALLRALARSGRSGADLLIAFRVVTGFITGFAQAELAGPLSVARDPDPAAITDRVAALPPDRFAKLIEIARAAADSDPEEEFRTGLRIILDGLKG</sequence>
<evidence type="ECO:0000256" key="4">
    <source>
        <dbReference type="PROSITE-ProRule" id="PRU00335"/>
    </source>
</evidence>
<dbReference type="Proteomes" id="UP001317870">
    <property type="component" value="Chromosome"/>
</dbReference>
<dbReference type="Gene3D" id="1.10.10.60">
    <property type="entry name" value="Homeodomain-like"/>
    <property type="match status" value="1"/>
</dbReference>
<keyword evidence="7" id="KW-1185">Reference proteome</keyword>
<dbReference type="SUPFAM" id="SSF48498">
    <property type="entry name" value="Tetracyclin repressor-like, C-terminal domain"/>
    <property type="match status" value="1"/>
</dbReference>